<dbReference type="Gene3D" id="2.20.70.10">
    <property type="match status" value="2"/>
</dbReference>
<dbReference type="FunFam" id="2.30.42.10:FF:000150">
    <property type="entry name" value="Membrane associated guanylate kinase, WW and PDZ domain containing 2"/>
    <property type="match status" value="1"/>
</dbReference>
<feature type="domain" description="PDZ" evidence="25">
    <location>
        <begin position="597"/>
        <end position="679"/>
    </location>
</feature>
<dbReference type="GO" id="GO:0007165">
    <property type="term" value="P:signal transduction"/>
    <property type="evidence" value="ECO:0007669"/>
    <property type="project" value="TreeGrafter"/>
</dbReference>
<dbReference type="GO" id="GO:0001750">
    <property type="term" value="C:photoreceptor outer segment"/>
    <property type="evidence" value="ECO:0007669"/>
    <property type="project" value="UniProtKB-SubCell"/>
</dbReference>
<evidence type="ECO:0000256" key="14">
    <source>
        <dbReference type="ARBA" id="ARBA00022902"/>
    </source>
</evidence>
<protein>
    <recommendedName>
        <fullName evidence="20">Membrane-associated guanylate kinase, WW and PDZ domain-containing protein 2</fullName>
    </recommendedName>
    <alternativeName>
        <fullName evidence="22">Atrophin-1-interacting protein 1</fullName>
    </alternativeName>
    <alternativeName>
        <fullName evidence="21">Membrane-associated guanylate kinase inverted 2</fullName>
    </alternativeName>
</protein>
<organism evidence="26 27">
    <name type="scientific">Anas zonorhyncha</name>
    <name type="common">Eastern spot-billed duck</name>
    <dbReference type="NCBI Taxonomy" id="75864"/>
    <lineage>
        <taxon>Eukaryota</taxon>
        <taxon>Metazoa</taxon>
        <taxon>Chordata</taxon>
        <taxon>Craniata</taxon>
        <taxon>Vertebrata</taxon>
        <taxon>Euteleostomi</taxon>
        <taxon>Archelosauria</taxon>
        <taxon>Archosauria</taxon>
        <taxon>Dinosauria</taxon>
        <taxon>Saurischia</taxon>
        <taxon>Theropoda</taxon>
        <taxon>Coelurosauria</taxon>
        <taxon>Aves</taxon>
        <taxon>Neognathae</taxon>
        <taxon>Galloanserae</taxon>
        <taxon>Anseriformes</taxon>
        <taxon>Anatidae</taxon>
        <taxon>Anatinae</taxon>
        <taxon>Anas</taxon>
    </lineage>
</organism>
<dbReference type="Ensembl" id="ENSAZOT00000003796.1">
    <property type="protein sequence ID" value="ENSAZOP00000003557.1"/>
    <property type="gene ID" value="ENSAZOG00000002119.1"/>
</dbReference>
<dbReference type="GO" id="GO:0005770">
    <property type="term" value="C:late endosome"/>
    <property type="evidence" value="ECO:0007669"/>
    <property type="project" value="UniProtKB-SubCell"/>
</dbReference>
<dbReference type="PROSITE" id="PS50106">
    <property type="entry name" value="PDZ"/>
    <property type="match status" value="5"/>
</dbReference>
<dbReference type="GO" id="GO:0030159">
    <property type="term" value="F:signaling receptor complex adaptor activity"/>
    <property type="evidence" value="ECO:0007669"/>
    <property type="project" value="TreeGrafter"/>
</dbReference>
<dbReference type="GO" id="GO:0005911">
    <property type="term" value="C:cell-cell junction"/>
    <property type="evidence" value="ECO:0007669"/>
    <property type="project" value="TreeGrafter"/>
</dbReference>
<dbReference type="GO" id="GO:0046332">
    <property type="term" value="F:SMAD binding"/>
    <property type="evidence" value="ECO:0007669"/>
    <property type="project" value="TreeGrafter"/>
</dbReference>
<dbReference type="SMART" id="SM00456">
    <property type="entry name" value="WW"/>
    <property type="match status" value="2"/>
</dbReference>
<comment type="subcellular location">
    <subcellularLocation>
        <location evidence="2">Cell membrane</location>
        <topology evidence="2">Peripheral membrane protein</topology>
    </subcellularLocation>
    <subcellularLocation>
        <location evidence="4">Cell projection</location>
        <location evidence="4">Cilium</location>
        <location evidence="4">Photoreceptor outer segment</location>
    </subcellularLocation>
    <subcellularLocation>
        <location evidence="1">Cytoplasm</location>
        <location evidence="1">Cytoskeleton</location>
        <location evidence="1">Microtubule organizing center</location>
        <location evidence="1">Centrosome</location>
        <location evidence="1">Centriole</location>
    </subcellularLocation>
    <subcellularLocation>
        <location evidence="5">Late endosome</location>
    </subcellularLocation>
    <subcellularLocation>
        <location evidence="3">Photoreceptor inner segment</location>
    </subcellularLocation>
    <subcellularLocation>
        <location evidence="19">Synapse</location>
        <location evidence="19">Synaptosome</location>
    </subcellularLocation>
</comment>
<feature type="region of interest" description="Disordered" evidence="23">
    <location>
        <begin position="682"/>
        <end position="710"/>
    </location>
</feature>
<dbReference type="InterPro" id="IPR001478">
    <property type="entry name" value="PDZ"/>
</dbReference>
<dbReference type="CDD" id="cd06732">
    <property type="entry name" value="PDZ2_MAGI-1_3-like"/>
    <property type="match status" value="1"/>
</dbReference>
<keyword evidence="15" id="KW-0770">Synapse</keyword>
<evidence type="ECO:0000256" key="17">
    <source>
        <dbReference type="ARBA" id="ARBA00023212"/>
    </source>
</evidence>
<evidence type="ECO:0000256" key="12">
    <source>
        <dbReference type="ARBA" id="ARBA00022737"/>
    </source>
</evidence>
<comment type="similarity">
    <text evidence="6">Belongs to the MAGUK family.</text>
</comment>
<feature type="region of interest" description="Disordered" evidence="23">
    <location>
        <begin position="1"/>
        <end position="140"/>
    </location>
</feature>
<proteinExistence type="inferred from homology"/>
<dbReference type="CDD" id="cd06734">
    <property type="entry name" value="PDZ4_MAGI-1_3-like"/>
    <property type="match status" value="1"/>
</dbReference>
<keyword evidence="9" id="KW-0597">Phosphoprotein</keyword>
<accession>A0A8B9U482</accession>
<evidence type="ECO:0000256" key="22">
    <source>
        <dbReference type="ARBA" id="ARBA00080410"/>
    </source>
</evidence>
<keyword evidence="7" id="KW-1003">Cell membrane</keyword>
<evidence type="ECO:0000256" key="2">
    <source>
        <dbReference type="ARBA" id="ARBA00004202"/>
    </source>
</evidence>
<evidence type="ECO:0000256" key="23">
    <source>
        <dbReference type="SAM" id="MobiDB-lite"/>
    </source>
</evidence>
<dbReference type="InterPro" id="IPR001202">
    <property type="entry name" value="WW_dom"/>
</dbReference>
<feature type="compositionally biased region" description="Basic and acidic residues" evidence="23">
    <location>
        <begin position="120"/>
        <end position="130"/>
    </location>
</feature>
<evidence type="ECO:0000256" key="18">
    <source>
        <dbReference type="ARBA" id="ARBA00023273"/>
    </source>
</evidence>
<dbReference type="GO" id="GO:0045202">
    <property type="term" value="C:synapse"/>
    <property type="evidence" value="ECO:0007669"/>
    <property type="project" value="UniProtKB-SubCell"/>
</dbReference>
<dbReference type="GO" id="GO:0007399">
    <property type="term" value="P:nervous system development"/>
    <property type="evidence" value="ECO:0007669"/>
    <property type="project" value="UniProtKB-KW"/>
</dbReference>
<sequence length="1137" mass="126478">INHYKSGGLLMKNNYYGTPKPPAEPAPLLLNVTDQILPGATPGAEGKRKRNKSVSNMEKTGIEPPEEEEEERPVVNGNDVTVTPESSEHEEKSTGVSGEVSSTQPCPAPGYTQPEEAKEDMDVTKQTKPEENDDLGPLPDNWEMAYTEKGEVYFIDHNTKTTSWLDPRLAKKAKPPEECKENELPYGWEKIDDPIYGTYYVDHINRRTQFENPVLEAKRKLQQHNMPNAELGTKPMQAQGFREKPLFTRDASQLKGTFLSTTLKKSNMGFGFTIIGGDEPDEFLQVKSVIPDGPAAQDGKMETGDVIVYINEVCVLGHTHADVVKLFQSVPIGQSVNLVLCRGYPLPFDPEDPANSMVPPLAVMERPPVVVNGRHNYETYLEYISRTSQSVPDVTDRPPHSLHSIPADSQLDSTFPPPAHDDNVSMASSGATQAELMTLTIVKGAQGFGFTIADSPTGQRVKQILDIQGCPGLCEGDLIVEINQQNVQNLSHAEVVDILKECPVGSETSLIIHRGGFFSPWKTPKPMMERWENQGSPQTSLSAPALPQNIPYPPTLHRSSFPDSTEAFDPRKPDPYELYEKSRAIYESRRPDYKELDVHLRRMESGFGFRILGGDEPGQPILIGAVIAMGSADRDGRLHPGDELVYVDGIPVAGKTHRYVIDLMHNAARNGQVNLTVRRKVLPTGEPCPENGRSPGSVSTHHSSPRSDYATYANSNHAVSSSNATPPEGFTSHSLQTSDVVIHRKENEGFGFVIISSLNRPESGSTITVPHKIGRIIDGSPADRCAKLKVGDRILAVNGQSIINMPHADIVKLIKDAGLSVTLRIIPQEELNSPASAPSSEKQSPLAQQHSPLAQQQQQQSPLAQQQSPVAQHSPVAQPTPPQPLQLQGHENSYRSEVKARQDVKPDIRQPPFTDYRQSSTDYRQPPLDYRHPPVMDYQQPPPLDYRQPPLMDYRQHSPDTRQYPLSDYRQPQDFDYFTVDLEKGAKGFGFSIRGGREYKMDLFVLRLAEDGPAIRNGRMRVGDQIIEINGESTRDMTHARAIELIKSGGRRVRLLLKRGTGQVPEYGGFSSLHFSICMHLYKFALVLSSRLIYRHVLGHIKYGLKYLPKYRWTYSHLSAFLAQDPIYVLHCPQLPS</sequence>
<dbReference type="Pfam" id="PF00397">
    <property type="entry name" value="WW"/>
    <property type="match status" value="1"/>
</dbReference>
<dbReference type="Pfam" id="PF16663">
    <property type="entry name" value="MAGI_u1"/>
    <property type="match status" value="1"/>
</dbReference>
<keyword evidence="13" id="KW-0967">Endosome</keyword>
<feature type="domain" description="PDZ" evidence="25">
    <location>
        <begin position="739"/>
        <end position="829"/>
    </location>
</feature>
<keyword evidence="17" id="KW-0206">Cytoskeleton</keyword>
<dbReference type="FunFam" id="2.20.70.10:FF:000002">
    <property type="entry name" value="Membrane-associated guanylate kinase, WW and PDZ domain-containing protein 3 isoform 1"/>
    <property type="match status" value="1"/>
</dbReference>
<dbReference type="PROSITE" id="PS50020">
    <property type="entry name" value="WW_DOMAIN_2"/>
    <property type="match status" value="2"/>
</dbReference>
<feature type="compositionally biased region" description="Polar residues" evidence="23">
    <location>
        <begin position="832"/>
        <end position="843"/>
    </location>
</feature>
<evidence type="ECO:0000256" key="9">
    <source>
        <dbReference type="ARBA" id="ARBA00022553"/>
    </source>
</evidence>
<dbReference type="GO" id="GO:0006897">
    <property type="term" value="P:endocytosis"/>
    <property type="evidence" value="ECO:0007669"/>
    <property type="project" value="UniProtKB-KW"/>
</dbReference>
<keyword evidence="10" id="KW-0254">Endocytosis</keyword>
<feature type="domain" description="WW" evidence="24">
    <location>
        <begin position="136"/>
        <end position="169"/>
    </location>
</feature>
<dbReference type="SUPFAM" id="SSF50156">
    <property type="entry name" value="PDZ domain-like"/>
    <property type="match status" value="5"/>
</dbReference>
<dbReference type="GO" id="GO:0030425">
    <property type="term" value="C:dendrite"/>
    <property type="evidence" value="ECO:0007669"/>
    <property type="project" value="TreeGrafter"/>
</dbReference>
<dbReference type="GO" id="GO:0005814">
    <property type="term" value="C:centriole"/>
    <property type="evidence" value="ECO:0007669"/>
    <property type="project" value="UniProtKB-SubCell"/>
</dbReference>
<dbReference type="Gene3D" id="2.30.42.10">
    <property type="match status" value="5"/>
</dbReference>
<keyword evidence="14" id="KW-0524">Neurogenesis</keyword>
<evidence type="ECO:0000256" key="16">
    <source>
        <dbReference type="ARBA" id="ARBA00023136"/>
    </source>
</evidence>
<feature type="domain" description="WW" evidence="24">
    <location>
        <begin position="182"/>
        <end position="215"/>
    </location>
</feature>
<dbReference type="FunFam" id="2.20.70.10:FF:000001">
    <property type="entry name" value="Membrane-associated guanylate kinase, WW and PDZ domain-containing protein 1"/>
    <property type="match status" value="1"/>
</dbReference>
<reference evidence="26" key="2">
    <citation type="submission" date="2025-09" db="UniProtKB">
        <authorList>
            <consortium name="Ensembl"/>
        </authorList>
    </citation>
    <scope>IDENTIFICATION</scope>
</reference>
<name>A0A8B9U482_9AVES</name>
<dbReference type="GO" id="GO:0005886">
    <property type="term" value="C:plasma membrane"/>
    <property type="evidence" value="ECO:0007669"/>
    <property type="project" value="UniProtKB-SubCell"/>
</dbReference>
<feature type="compositionally biased region" description="Polar residues" evidence="23">
    <location>
        <begin position="94"/>
        <end position="105"/>
    </location>
</feature>
<evidence type="ECO:0000256" key="7">
    <source>
        <dbReference type="ARBA" id="ARBA00022475"/>
    </source>
</evidence>
<dbReference type="SUPFAM" id="SSF51045">
    <property type="entry name" value="WW domain"/>
    <property type="match status" value="2"/>
</dbReference>
<dbReference type="SMART" id="SM00228">
    <property type="entry name" value="PDZ"/>
    <property type="match status" value="5"/>
</dbReference>
<dbReference type="GO" id="GO:0043113">
    <property type="term" value="P:receptor clustering"/>
    <property type="evidence" value="ECO:0007669"/>
    <property type="project" value="TreeGrafter"/>
</dbReference>
<evidence type="ECO:0000256" key="13">
    <source>
        <dbReference type="ARBA" id="ARBA00022753"/>
    </source>
</evidence>
<keyword evidence="16" id="KW-0472">Membrane</keyword>
<feature type="domain" description="PDZ" evidence="25">
    <location>
        <begin position="979"/>
        <end position="1061"/>
    </location>
</feature>
<evidence type="ECO:0000256" key="10">
    <source>
        <dbReference type="ARBA" id="ARBA00022583"/>
    </source>
</evidence>
<feature type="domain" description="PDZ" evidence="25">
    <location>
        <begin position="438"/>
        <end position="501"/>
    </location>
</feature>
<evidence type="ECO:0000256" key="8">
    <source>
        <dbReference type="ARBA" id="ARBA00022490"/>
    </source>
</evidence>
<feature type="domain" description="PDZ" evidence="25">
    <location>
        <begin position="260"/>
        <end position="329"/>
    </location>
</feature>
<dbReference type="PANTHER" id="PTHR10316">
    <property type="entry name" value="MEMBRANE ASSOCIATED GUANYLATE KINASE-RELATED"/>
    <property type="match status" value="1"/>
</dbReference>
<feature type="compositionally biased region" description="Low complexity" evidence="23">
    <location>
        <begin position="845"/>
        <end position="872"/>
    </location>
</feature>
<dbReference type="GO" id="GO:0070699">
    <property type="term" value="F:type II activin receptor binding"/>
    <property type="evidence" value="ECO:0007669"/>
    <property type="project" value="TreeGrafter"/>
</dbReference>
<evidence type="ECO:0000256" key="21">
    <source>
        <dbReference type="ARBA" id="ARBA00079516"/>
    </source>
</evidence>
<keyword evidence="18" id="KW-0966">Cell projection</keyword>
<evidence type="ECO:0000313" key="26">
    <source>
        <dbReference type="Ensembl" id="ENSAZOP00000003557.1"/>
    </source>
</evidence>
<reference evidence="26" key="1">
    <citation type="submission" date="2025-08" db="UniProtKB">
        <authorList>
            <consortium name="Ensembl"/>
        </authorList>
    </citation>
    <scope>IDENTIFICATION</scope>
</reference>
<dbReference type="PANTHER" id="PTHR10316:SF27">
    <property type="entry name" value="MEMBRANE-ASSOCIATED GUANYLATE KINASE, WW AND PDZ DOMAIN-CONTAINING PROTEIN 2"/>
    <property type="match status" value="1"/>
</dbReference>
<evidence type="ECO:0000313" key="27">
    <source>
        <dbReference type="Proteomes" id="UP000694549"/>
    </source>
</evidence>
<evidence type="ECO:0000256" key="19">
    <source>
        <dbReference type="ARBA" id="ARBA00034102"/>
    </source>
</evidence>
<evidence type="ECO:0000259" key="25">
    <source>
        <dbReference type="PROSITE" id="PS50106"/>
    </source>
</evidence>
<dbReference type="FunFam" id="2.30.42.10:FF:000113">
    <property type="entry name" value="Membrane associated guanylate kinase, WW and PDZ domain containing 2"/>
    <property type="match status" value="1"/>
</dbReference>
<evidence type="ECO:0000256" key="5">
    <source>
        <dbReference type="ARBA" id="ARBA00004603"/>
    </source>
</evidence>
<evidence type="ECO:0000256" key="11">
    <source>
        <dbReference type="ARBA" id="ARBA00022599"/>
    </source>
</evidence>
<feature type="region of interest" description="Disordered" evidence="23">
    <location>
        <begin position="832"/>
        <end position="941"/>
    </location>
</feature>
<dbReference type="CDD" id="cd06731">
    <property type="entry name" value="PDZ1_MAGI-1_3-like"/>
    <property type="match status" value="1"/>
</dbReference>
<feature type="compositionally biased region" description="Basic and acidic residues" evidence="23">
    <location>
        <begin position="892"/>
        <end position="908"/>
    </location>
</feature>
<dbReference type="CDD" id="cd06735">
    <property type="entry name" value="PDZ5_MAGI-1_3-like"/>
    <property type="match status" value="1"/>
</dbReference>
<keyword evidence="12" id="KW-0677">Repeat</keyword>
<dbReference type="FunFam" id="2.30.42.10:FF:000005">
    <property type="entry name" value="Membrane associated guanylate kinase, WW and PDZ domain containing 1"/>
    <property type="match status" value="1"/>
</dbReference>
<evidence type="ECO:0000259" key="24">
    <source>
        <dbReference type="PROSITE" id="PS50020"/>
    </source>
</evidence>
<keyword evidence="8" id="KW-0963">Cytoplasm</keyword>
<dbReference type="GO" id="GO:0031697">
    <property type="term" value="F:beta-1 adrenergic receptor binding"/>
    <property type="evidence" value="ECO:0007669"/>
    <property type="project" value="TreeGrafter"/>
</dbReference>
<evidence type="ECO:0000256" key="20">
    <source>
        <dbReference type="ARBA" id="ARBA00070827"/>
    </source>
</evidence>
<evidence type="ECO:0000256" key="15">
    <source>
        <dbReference type="ARBA" id="ARBA00023018"/>
    </source>
</evidence>
<keyword evidence="11" id="KW-0771">Synaptosome</keyword>
<evidence type="ECO:0000256" key="4">
    <source>
        <dbReference type="ARBA" id="ARBA00004504"/>
    </source>
</evidence>
<evidence type="ECO:0000256" key="1">
    <source>
        <dbReference type="ARBA" id="ARBA00004114"/>
    </source>
</evidence>
<dbReference type="AlphaFoldDB" id="A0A8B9U482"/>
<dbReference type="CDD" id="cd06733">
    <property type="entry name" value="PDZ3_MAGI-1_3-like"/>
    <property type="match status" value="1"/>
</dbReference>
<feature type="region of interest" description="Disordered" evidence="23">
    <location>
        <begin position="390"/>
        <end position="411"/>
    </location>
</feature>
<dbReference type="FunFam" id="2.30.42.10:FF:000144">
    <property type="entry name" value="Membrane associated guanylate kinase, WW and PDZ domain containing 2"/>
    <property type="match status" value="1"/>
</dbReference>
<dbReference type="FunFam" id="2.30.42.10:FF:000006">
    <property type="entry name" value="Membrane associated guanylate kinase, WW and PDZ domain containing 1"/>
    <property type="match status" value="1"/>
</dbReference>
<dbReference type="InterPro" id="IPR036020">
    <property type="entry name" value="WW_dom_sf"/>
</dbReference>
<evidence type="ECO:0000256" key="3">
    <source>
        <dbReference type="ARBA" id="ARBA00004437"/>
    </source>
</evidence>
<dbReference type="InterPro" id="IPR036034">
    <property type="entry name" value="PDZ_sf"/>
</dbReference>
<evidence type="ECO:0000256" key="6">
    <source>
        <dbReference type="ARBA" id="ARBA00007014"/>
    </source>
</evidence>
<dbReference type="GO" id="GO:0001917">
    <property type="term" value="C:photoreceptor inner segment"/>
    <property type="evidence" value="ECO:0007669"/>
    <property type="project" value="UniProtKB-SubCell"/>
</dbReference>
<dbReference type="Proteomes" id="UP000694549">
    <property type="component" value="Unplaced"/>
</dbReference>
<dbReference type="Pfam" id="PF00595">
    <property type="entry name" value="PDZ"/>
    <property type="match status" value="5"/>
</dbReference>
<keyword evidence="27" id="KW-1185">Reference proteome</keyword>
<dbReference type="CDD" id="cd00201">
    <property type="entry name" value="WW"/>
    <property type="match status" value="2"/>
</dbReference>
<dbReference type="PROSITE" id="PS01159">
    <property type="entry name" value="WW_DOMAIN_1"/>
    <property type="match status" value="2"/>
</dbReference>